<evidence type="ECO:0000259" key="2">
    <source>
        <dbReference type="Pfam" id="PF00275"/>
    </source>
</evidence>
<gene>
    <name evidence="3" type="ORF">GHK86_13920</name>
</gene>
<evidence type="ECO:0000256" key="1">
    <source>
        <dbReference type="ARBA" id="ARBA00022679"/>
    </source>
</evidence>
<reference evidence="3 4" key="1">
    <citation type="submission" date="2019-11" db="EMBL/GenBank/DDBJ databases">
        <title>Acidiferrimicrobium australis gen. nov., sp. nov., an acidophilic and obligately heterotrophic, member of the Actinobacteria that catalyses dissimilatory oxido- reduction of iron isolated from metal-rich acidic water in Chile.</title>
        <authorList>
            <person name="Gonzalez D."/>
            <person name="Huber K."/>
            <person name="Hedrich S."/>
            <person name="Rojas-Villalobos C."/>
            <person name="Quatrini R."/>
            <person name="Dinamarca M.A."/>
            <person name="Schwarz A."/>
            <person name="Canales C."/>
            <person name="Nancucheo I."/>
        </authorList>
    </citation>
    <scope>NUCLEOTIDE SEQUENCE [LARGE SCALE GENOMIC DNA]</scope>
    <source>
        <strain evidence="3 4">USS-CCA1</strain>
    </source>
</reference>
<comment type="caution">
    <text evidence="3">The sequence shown here is derived from an EMBL/GenBank/DDBJ whole genome shotgun (WGS) entry which is preliminary data.</text>
</comment>
<dbReference type="Proteomes" id="UP000437736">
    <property type="component" value="Unassembled WGS sequence"/>
</dbReference>
<dbReference type="Gene3D" id="3.65.10.10">
    <property type="entry name" value="Enolpyruvate transferase domain"/>
    <property type="match status" value="2"/>
</dbReference>
<keyword evidence="1" id="KW-0808">Transferase</keyword>
<dbReference type="InterPro" id="IPR013792">
    <property type="entry name" value="RNA3'P_cycl/enolpyr_Trfase_a/b"/>
</dbReference>
<accession>A0ABW9QVB8</accession>
<dbReference type="EMBL" id="WJHE01000734">
    <property type="protein sequence ID" value="MST33810.1"/>
    <property type="molecule type" value="Genomic_DNA"/>
</dbReference>
<feature type="non-terminal residue" evidence="3">
    <location>
        <position position="74"/>
    </location>
</feature>
<sequence>MSALTVAPAARGLQGELRVPGDKSISHRALLLGALAEGTSRFTGLSTGDDVAHTAAAVAACGAEVERVDDVTVT</sequence>
<proteinExistence type="predicted"/>
<dbReference type="InterPro" id="IPR001986">
    <property type="entry name" value="Enolpyruvate_Tfrase_dom"/>
</dbReference>
<dbReference type="PANTHER" id="PTHR21090:SF5">
    <property type="entry name" value="PENTAFUNCTIONAL AROM POLYPEPTIDE"/>
    <property type="match status" value="1"/>
</dbReference>
<name>A0ABW9QVB8_9ACTN</name>
<dbReference type="InterPro" id="IPR036968">
    <property type="entry name" value="Enolpyruvate_Tfrase_sf"/>
</dbReference>
<organism evidence="3 4">
    <name type="scientific">Acidiferrimicrobium australe</name>
    <dbReference type="NCBI Taxonomy" id="2664430"/>
    <lineage>
        <taxon>Bacteria</taxon>
        <taxon>Bacillati</taxon>
        <taxon>Actinomycetota</taxon>
        <taxon>Acidimicrobiia</taxon>
        <taxon>Acidimicrobiales</taxon>
        <taxon>Acidimicrobiaceae</taxon>
        <taxon>Acidiferrimicrobium</taxon>
    </lineage>
</organism>
<dbReference type="SUPFAM" id="SSF55205">
    <property type="entry name" value="EPT/RTPC-like"/>
    <property type="match status" value="1"/>
</dbReference>
<feature type="domain" description="Enolpyruvate transferase" evidence="2">
    <location>
        <begin position="12"/>
        <end position="70"/>
    </location>
</feature>
<protein>
    <submittedName>
        <fullName evidence="3">3-phosphoshikimate 1-carboxyvinyltransferase</fullName>
    </submittedName>
</protein>
<dbReference type="Pfam" id="PF00275">
    <property type="entry name" value="EPSP_synthase"/>
    <property type="match status" value="1"/>
</dbReference>
<evidence type="ECO:0000313" key="4">
    <source>
        <dbReference type="Proteomes" id="UP000437736"/>
    </source>
</evidence>
<dbReference type="PANTHER" id="PTHR21090">
    <property type="entry name" value="AROM/DEHYDROQUINATE SYNTHASE"/>
    <property type="match status" value="1"/>
</dbReference>
<keyword evidence="4" id="KW-1185">Reference proteome</keyword>
<evidence type="ECO:0000313" key="3">
    <source>
        <dbReference type="EMBL" id="MST33810.1"/>
    </source>
</evidence>